<dbReference type="SMART" id="SM00345">
    <property type="entry name" value="HTH_GNTR"/>
    <property type="match status" value="1"/>
</dbReference>
<dbReference type="PANTHER" id="PTHR38445:SF12">
    <property type="entry name" value="GNTR-FAMILY TRANSCRIPTIONAL REGULATOR"/>
    <property type="match status" value="1"/>
</dbReference>
<dbReference type="OrthoDB" id="3192286at2"/>
<evidence type="ECO:0000256" key="2">
    <source>
        <dbReference type="ARBA" id="ARBA00023125"/>
    </source>
</evidence>
<name>A0A2Y8ZQQ4_9MICO</name>
<dbReference type="GO" id="GO:0003700">
    <property type="term" value="F:DNA-binding transcription factor activity"/>
    <property type="evidence" value="ECO:0007669"/>
    <property type="project" value="InterPro"/>
</dbReference>
<keyword evidence="6" id="KW-1185">Reference proteome</keyword>
<dbReference type="InterPro" id="IPR036390">
    <property type="entry name" value="WH_DNA-bd_sf"/>
</dbReference>
<gene>
    <name evidence="5" type="ORF">SAMN04489750_1012</name>
</gene>
<organism evidence="5 6">
    <name type="scientific">Branchiibius hedensis</name>
    <dbReference type="NCBI Taxonomy" id="672460"/>
    <lineage>
        <taxon>Bacteria</taxon>
        <taxon>Bacillati</taxon>
        <taxon>Actinomycetota</taxon>
        <taxon>Actinomycetes</taxon>
        <taxon>Micrococcales</taxon>
        <taxon>Dermacoccaceae</taxon>
        <taxon>Branchiibius</taxon>
    </lineage>
</organism>
<dbReference type="GO" id="GO:0003677">
    <property type="term" value="F:DNA binding"/>
    <property type="evidence" value="ECO:0007669"/>
    <property type="project" value="UniProtKB-KW"/>
</dbReference>
<dbReference type="AlphaFoldDB" id="A0A2Y8ZQQ4"/>
<dbReference type="CDD" id="cd07377">
    <property type="entry name" value="WHTH_GntR"/>
    <property type="match status" value="1"/>
</dbReference>
<dbReference type="PANTHER" id="PTHR38445">
    <property type="entry name" value="HTH-TYPE TRANSCRIPTIONAL REPRESSOR YTRA"/>
    <property type="match status" value="1"/>
</dbReference>
<protein>
    <submittedName>
        <fullName evidence="5">GntR family transcriptional regulator</fullName>
    </submittedName>
</protein>
<keyword evidence="3" id="KW-0804">Transcription</keyword>
<dbReference type="PROSITE" id="PS50949">
    <property type="entry name" value="HTH_GNTR"/>
    <property type="match status" value="1"/>
</dbReference>
<evidence type="ECO:0000256" key="3">
    <source>
        <dbReference type="ARBA" id="ARBA00023163"/>
    </source>
</evidence>
<dbReference type="InterPro" id="IPR036388">
    <property type="entry name" value="WH-like_DNA-bd_sf"/>
</dbReference>
<dbReference type="Gene3D" id="1.10.10.10">
    <property type="entry name" value="Winged helix-like DNA-binding domain superfamily/Winged helix DNA-binding domain"/>
    <property type="match status" value="1"/>
</dbReference>
<reference evidence="6" key="1">
    <citation type="submission" date="2016-10" db="EMBL/GenBank/DDBJ databases">
        <authorList>
            <person name="Varghese N."/>
            <person name="Submissions S."/>
        </authorList>
    </citation>
    <scope>NUCLEOTIDE SEQUENCE [LARGE SCALE GENOMIC DNA]</scope>
    <source>
        <strain evidence="6">DSM 22951</strain>
    </source>
</reference>
<dbReference type="SUPFAM" id="SSF46785">
    <property type="entry name" value="Winged helix' DNA-binding domain"/>
    <property type="match status" value="1"/>
</dbReference>
<dbReference type="InterPro" id="IPR000524">
    <property type="entry name" value="Tscrpt_reg_HTH_GntR"/>
</dbReference>
<accession>A0A2Y8ZQQ4</accession>
<dbReference type="Pfam" id="PF00392">
    <property type="entry name" value="GntR"/>
    <property type="match status" value="1"/>
</dbReference>
<proteinExistence type="predicted"/>
<keyword evidence="1" id="KW-0805">Transcription regulation</keyword>
<keyword evidence="2" id="KW-0238">DNA-binding</keyword>
<evidence type="ECO:0000313" key="6">
    <source>
        <dbReference type="Proteomes" id="UP000250028"/>
    </source>
</evidence>
<sequence>MLITLDPTSDVPMYVQIRDQIIVAIARRRLRAGEALASVRQLSASFGISPATVVKAYDDLRADGYLRTAAKSGSVIAVDPETPADIDDPAIELRWRADLETVIARAYARGMPADRIRRIVAEVLADLERN</sequence>
<dbReference type="RefSeq" id="WP_109684383.1">
    <property type="nucleotide sequence ID" value="NZ_QGDN01000001.1"/>
</dbReference>
<evidence type="ECO:0000313" key="5">
    <source>
        <dbReference type="EMBL" id="SSA33726.1"/>
    </source>
</evidence>
<evidence type="ECO:0000256" key="1">
    <source>
        <dbReference type="ARBA" id="ARBA00023015"/>
    </source>
</evidence>
<dbReference type="Proteomes" id="UP000250028">
    <property type="component" value="Unassembled WGS sequence"/>
</dbReference>
<dbReference type="EMBL" id="UESZ01000001">
    <property type="protein sequence ID" value="SSA33726.1"/>
    <property type="molecule type" value="Genomic_DNA"/>
</dbReference>
<feature type="domain" description="HTH gntR-type" evidence="4">
    <location>
        <begin position="11"/>
        <end position="79"/>
    </location>
</feature>
<evidence type="ECO:0000259" key="4">
    <source>
        <dbReference type="PROSITE" id="PS50949"/>
    </source>
</evidence>